<organism evidence="1 2">
    <name type="scientific">Acropora cervicornis</name>
    <name type="common">Staghorn coral</name>
    <dbReference type="NCBI Taxonomy" id="6130"/>
    <lineage>
        <taxon>Eukaryota</taxon>
        <taxon>Metazoa</taxon>
        <taxon>Cnidaria</taxon>
        <taxon>Anthozoa</taxon>
        <taxon>Hexacorallia</taxon>
        <taxon>Scleractinia</taxon>
        <taxon>Astrocoeniina</taxon>
        <taxon>Acroporidae</taxon>
        <taxon>Acropora</taxon>
    </lineage>
</organism>
<protein>
    <submittedName>
        <fullName evidence="1">Uncharacterized protein</fullName>
    </submittedName>
</protein>
<reference evidence="1" key="2">
    <citation type="journal article" date="2023" name="Science">
        <title>Genomic signatures of disease resistance in endangered staghorn corals.</title>
        <authorList>
            <person name="Vollmer S.V."/>
            <person name="Selwyn J.D."/>
            <person name="Despard B.A."/>
            <person name="Roesel C.L."/>
        </authorList>
    </citation>
    <scope>NUCLEOTIDE SEQUENCE</scope>
    <source>
        <strain evidence="1">K2</strain>
    </source>
</reference>
<name>A0AAD9Q468_ACRCE</name>
<dbReference type="EMBL" id="JARQWQ010000070">
    <property type="protein sequence ID" value="KAK2554351.1"/>
    <property type="molecule type" value="Genomic_DNA"/>
</dbReference>
<gene>
    <name evidence="1" type="ORF">P5673_024049</name>
</gene>
<reference evidence="1" key="1">
    <citation type="journal article" date="2023" name="G3 (Bethesda)">
        <title>Whole genome assembly and annotation of the endangered Caribbean coral Acropora cervicornis.</title>
        <authorList>
            <person name="Selwyn J.D."/>
            <person name="Vollmer S.V."/>
        </authorList>
    </citation>
    <scope>NUCLEOTIDE SEQUENCE</scope>
    <source>
        <strain evidence="1">K2</strain>
    </source>
</reference>
<proteinExistence type="predicted"/>
<accession>A0AAD9Q468</accession>
<keyword evidence="2" id="KW-1185">Reference proteome</keyword>
<dbReference type="Proteomes" id="UP001249851">
    <property type="component" value="Unassembled WGS sequence"/>
</dbReference>
<sequence length="82" mass="9306">MRDYLCGKGMSHDLWQGPDTGDNALNSLHRLQVDIHGSDDLCVYDGQDSKNKLKEFKDSFAMCRLDDAKLYLRIVNGLKTIT</sequence>
<evidence type="ECO:0000313" key="2">
    <source>
        <dbReference type="Proteomes" id="UP001249851"/>
    </source>
</evidence>
<dbReference type="AlphaFoldDB" id="A0AAD9Q468"/>
<evidence type="ECO:0000313" key="1">
    <source>
        <dbReference type="EMBL" id="KAK2554351.1"/>
    </source>
</evidence>
<comment type="caution">
    <text evidence="1">The sequence shown here is derived from an EMBL/GenBank/DDBJ whole genome shotgun (WGS) entry which is preliminary data.</text>
</comment>